<evidence type="ECO:0000313" key="3">
    <source>
        <dbReference type="EMBL" id="GAA0926406.1"/>
    </source>
</evidence>
<protein>
    <submittedName>
        <fullName evidence="3">Uncharacterized protein</fullName>
    </submittedName>
</protein>
<name>A0ABN1PD28_9ACTN</name>
<gene>
    <name evidence="3" type="ORF">GCM10009575_025710</name>
</gene>
<evidence type="ECO:0000256" key="2">
    <source>
        <dbReference type="SAM" id="SignalP"/>
    </source>
</evidence>
<organism evidence="3 4">
    <name type="scientific">Streptomyces rhizosphaericus</name>
    <dbReference type="NCBI Taxonomy" id="114699"/>
    <lineage>
        <taxon>Bacteria</taxon>
        <taxon>Bacillati</taxon>
        <taxon>Actinomycetota</taxon>
        <taxon>Actinomycetes</taxon>
        <taxon>Kitasatosporales</taxon>
        <taxon>Streptomycetaceae</taxon>
        <taxon>Streptomyces</taxon>
        <taxon>Streptomyces violaceusniger group</taxon>
    </lineage>
</organism>
<evidence type="ECO:0000313" key="4">
    <source>
        <dbReference type="Proteomes" id="UP001500418"/>
    </source>
</evidence>
<dbReference type="Proteomes" id="UP001500418">
    <property type="component" value="Unassembled WGS sequence"/>
</dbReference>
<keyword evidence="2" id="KW-0732">Signal</keyword>
<reference evidence="3 4" key="1">
    <citation type="journal article" date="2019" name="Int. J. Syst. Evol. Microbiol.">
        <title>The Global Catalogue of Microorganisms (GCM) 10K type strain sequencing project: providing services to taxonomists for standard genome sequencing and annotation.</title>
        <authorList>
            <consortium name="The Broad Institute Genomics Platform"/>
            <consortium name="The Broad Institute Genome Sequencing Center for Infectious Disease"/>
            <person name="Wu L."/>
            <person name="Ma J."/>
        </authorList>
    </citation>
    <scope>NUCLEOTIDE SEQUENCE [LARGE SCALE GENOMIC DNA]</scope>
    <source>
        <strain evidence="3 4">JCM 11444</strain>
    </source>
</reference>
<accession>A0ABN1PD28</accession>
<proteinExistence type="predicted"/>
<feature type="signal peptide" evidence="2">
    <location>
        <begin position="1"/>
        <end position="30"/>
    </location>
</feature>
<dbReference type="EMBL" id="BAAAID010000013">
    <property type="protein sequence ID" value="GAA0926406.1"/>
    <property type="molecule type" value="Genomic_DNA"/>
</dbReference>
<evidence type="ECO:0000256" key="1">
    <source>
        <dbReference type="SAM" id="MobiDB-lite"/>
    </source>
</evidence>
<feature type="region of interest" description="Disordered" evidence="1">
    <location>
        <begin position="83"/>
        <end position="121"/>
    </location>
</feature>
<feature type="compositionally biased region" description="Low complexity" evidence="1">
    <location>
        <begin position="87"/>
        <end position="98"/>
    </location>
</feature>
<comment type="caution">
    <text evidence="3">The sequence shown here is derived from an EMBL/GenBank/DDBJ whole genome shotgun (WGS) entry which is preliminary data.</text>
</comment>
<keyword evidence="4" id="KW-1185">Reference proteome</keyword>
<feature type="chain" id="PRO_5045470317" evidence="2">
    <location>
        <begin position="31"/>
        <end position="121"/>
    </location>
</feature>
<sequence length="121" mass="11711">MNGKRAVAGAAIAALAAGGTAGITASSASAASLPHHRAAAQHSVATAQVIGQGVQPQFWHAIANSVAAATVVKTAEYTVKVTTKLKSSSSSDSSSSSSGGPALSGKALHGVIPGDTAYDAK</sequence>